<dbReference type="InterPro" id="IPR002912">
    <property type="entry name" value="ACT_dom"/>
</dbReference>
<dbReference type="Pfam" id="PF13740">
    <property type="entry name" value="ACT_6"/>
    <property type="match status" value="1"/>
</dbReference>
<dbReference type="GO" id="GO:0006355">
    <property type="term" value="P:regulation of DNA-templated transcription"/>
    <property type="evidence" value="ECO:0007669"/>
    <property type="project" value="InterPro"/>
</dbReference>
<dbReference type="PROSITE" id="PS51671">
    <property type="entry name" value="ACT"/>
    <property type="match status" value="2"/>
</dbReference>
<keyword evidence="3" id="KW-1185">Reference proteome</keyword>
<feature type="domain" description="ACT" evidence="1">
    <location>
        <begin position="7"/>
        <end position="82"/>
    </location>
</feature>
<name>A0A285TC34_9HYPH</name>
<accession>A0A285TC34</accession>
<dbReference type="PANTHER" id="PTHR34875">
    <property type="entry name" value="UPF0237 PROTEIN MJ1558"/>
    <property type="match status" value="1"/>
</dbReference>
<dbReference type="InterPro" id="IPR016867">
    <property type="entry name" value="GcvR"/>
</dbReference>
<dbReference type="AlphaFoldDB" id="A0A285TC34"/>
<dbReference type="EMBL" id="OBML01000010">
    <property type="protein sequence ID" value="SOC19757.1"/>
    <property type="molecule type" value="Genomic_DNA"/>
</dbReference>
<dbReference type="SUPFAM" id="SSF55021">
    <property type="entry name" value="ACT-like"/>
    <property type="match status" value="2"/>
</dbReference>
<sequence length="174" mass="18238">MSMISLVLTAIADDRPGLVERLSDVIAAHDGNWIESSMSRLAGTFAGLVRVEVPQERVEALEAALSQLSANGIATTLKRSETSHETHGQVARMTVICQDHPGIVHAVAAVLAAKGVSITELETEVAAGSMSGERMFRAQVDVVLPVDLSAGDLSAALETLAGDLMADIDFSDTV</sequence>
<dbReference type="InterPro" id="IPR045865">
    <property type="entry name" value="ACT-like_dom_sf"/>
</dbReference>
<evidence type="ECO:0000259" key="1">
    <source>
        <dbReference type="PROSITE" id="PS51671"/>
    </source>
</evidence>
<dbReference type="Proteomes" id="UP000219331">
    <property type="component" value="Unassembled WGS sequence"/>
</dbReference>
<feature type="domain" description="ACT" evidence="1">
    <location>
        <begin position="92"/>
        <end position="174"/>
    </location>
</feature>
<evidence type="ECO:0000313" key="3">
    <source>
        <dbReference type="Proteomes" id="UP000219331"/>
    </source>
</evidence>
<reference evidence="2 3" key="1">
    <citation type="submission" date="2017-08" db="EMBL/GenBank/DDBJ databases">
        <authorList>
            <person name="de Groot N.N."/>
        </authorList>
    </citation>
    <scope>NUCLEOTIDE SEQUENCE [LARGE SCALE GENOMIC DNA]</scope>
    <source>
        <strain evidence="2 3">USBA 352</strain>
    </source>
</reference>
<evidence type="ECO:0000313" key="2">
    <source>
        <dbReference type="EMBL" id="SOC19757.1"/>
    </source>
</evidence>
<protein>
    <submittedName>
        <fullName evidence="2">Glycine cleavage system regulatory protein</fullName>
    </submittedName>
</protein>
<dbReference type="PANTHER" id="PTHR34875:SF6">
    <property type="entry name" value="UPF0237 PROTEIN MJ1558"/>
    <property type="match status" value="1"/>
</dbReference>
<proteinExistence type="predicted"/>
<dbReference type="STRING" id="538381.GCA_001696535_03960"/>
<dbReference type="Gene3D" id="3.30.70.260">
    <property type="match status" value="2"/>
</dbReference>
<dbReference type="InterPro" id="IPR050990">
    <property type="entry name" value="UPF0237/GcvR_regulator"/>
</dbReference>
<dbReference type="RefSeq" id="WP_208979884.1">
    <property type="nucleotide sequence ID" value="NZ_MBQE01000005.1"/>
</dbReference>
<dbReference type="PIRSF" id="PIRSF028103">
    <property type="entry name" value="GcvR"/>
    <property type="match status" value="1"/>
</dbReference>
<gene>
    <name evidence="2" type="ORF">SAMN05421512_11095</name>
</gene>
<organism evidence="2 3">
    <name type="scientific">Stappia indica</name>
    <dbReference type="NCBI Taxonomy" id="538381"/>
    <lineage>
        <taxon>Bacteria</taxon>
        <taxon>Pseudomonadati</taxon>
        <taxon>Pseudomonadota</taxon>
        <taxon>Alphaproteobacteria</taxon>
        <taxon>Hyphomicrobiales</taxon>
        <taxon>Stappiaceae</taxon>
        <taxon>Stappia</taxon>
    </lineage>
</organism>